<dbReference type="Gene3D" id="2.60.110.10">
    <property type="entry name" value="Thaumatin"/>
    <property type="match status" value="1"/>
</dbReference>
<dbReference type="InterPro" id="IPR032477">
    <property type="entry name" value="Glyco_hydro_64"/>
</dbReference>
<sequence>MTTSFLFLLISYLTLFVGHVFADHTVAKPKGARAIVVTSENTLNATRPPTARLAYTADGSLQISVTNNLDSPNVTAYVTGLDPSGQLVMLQPDGQWFYPTAGLSPIPRIVVGDISIPLGAPGSITNLTLPTYLSSGRIWFADGDLKFFTVPGAAGPALVQPSAANPSDPSASVNWGFIELTNIPQGLYANISYVDFLGLPLGMSLIGASGTQTSLGVSADAVIQLCKLLTARSNEAPVPWDQLCVTDTSGKAIRVLSPALYSSINGTALAKVFNGYVNRVWQRYTKEPLVINTQAGPGKVKCWVKQDVLKCDGDSTTYAKPSSFDIFGCNTGPFAISGSATNLGVVPRLCAAFNRATLLLPRGNVQPQVQSPRYYLSSPRNWYSYFVHTLELDGKGYAFSYDDVTPDNTVDLSGLLADSNPSLMAITVGGPTLNSGDTITTSIPTPTATASTLITRATLIAKVTHI</sequence>
<feature type="domain" description="GH64" evidence="2">
    <location>
        <begin position="58"/>
        <end position="430"/>
    </location>
</feature>
<dbReference type="InterPro" id="IPR037176">
    <property type="entry name" value="Osmotin/thaumatin-like_sf"/>
</dbReference>
<dbReference type="Proteomes" id="UP000243797">
    <property type="component" value="Unassembled WGS sequence"/>
</dbReference>
<proteinExistence type="predicted"/>
<evidence type="ECO:0000313" key="3">
    <source>
        <dbReference type="EMBL" id="PNS19161.1"/>
    </source>
</evidence>
<dbReference type="STRING" id="2082308.A0A2K1QVT7"/>
<dbReference type="Gene3D" id="3.30.920.50">
    <property type="entry name" value="Beta-1,3-glucanase, C-terminal domain"/>
    <property type="match status" value="1"/>
</dbReference>
<feature type="chain" id="PRO_5014320148" description="GH64 domain-containing protein" evidence="1">
    <location>
        <begin position="23"/>
        <end position="466"/>
    </location>
</feature>
<dbReference type="PANTHER" id="PTHR38165:SF1">
    <property type="entry name" value="GLUCANASE B"/>
    <property type="match status" value="1"/>
</dbReference>
<organism evidence="3 4">
    <name type="scientific">Sphaceloma murrayae</name>
    <dbReference type="NCBI Taxonomy" id="2082308"/>
    <lineage>
        <taxon>Eukaryota</taxon>
        <taxon>Fungi</taxon>
        <taxon>Dikarya</taxon>
        <taxon>Ascomycota</taxon>
        <taxon>Pezizomycotina</taxon>
        <taxon>Dothideomycetes</taxon>
        <taxon>Dothideomycetidae</taxon>
        <taxon>Myriangiales</taxon>
        <taxon>Elsinoaceae</taxon>
        <taxon>Sphaceloma</taxon>
    </lineage>
</organism>
<dbReference type="InParanoid" id="A0A2K1QVT7"/>
<keyword evidence="1" id="KW-0732">Signal</keyword>
<keyword evidence="4" id="KW-1185">Reference proteome</keyword>
<dbReference type="AlphaFoldDB" id="A0A2K1QVT7"/>
<evidence type="ECO:0000256" key="1">
    <source>
        <dbReference type="SAM" id="SignalP"/>
    </source>
</evidence>
<evidence type="ECO:0000259" key="2">
    <source>
        <dbReference type="PROSITE" id="PS52006"/>
    </source>
</evidence>
<feature type="signal peptide" evidence="1">
    <location>
        <begin position="1"/>
        <end position="22"/>
    </location>
</feature>
<dbReference type="PANTHER" id="PTHR38165">
    <property type="match status" value="1"/>
</dbReference>
<dbReference type="InterPro" id="IPR042517">
    <property type="entry name" value="Glyco_hydro_64_N_2"/>
</dbReference>
<comment type="caution">
    <text evidence="3">The sequence shown here is derived from an EMBL/GenBank/DDBJ whole genome shotgun (WGS) entry which is preliminary data.</text>
</comment>
<dbReference type="PROSITE" id="PS52006">
    <property type="entry name" value="GH64"/>
    <property type="match status" value="1"/>
</dbReference>
<accession>A0A2K1QVT7</accession>
<dbReference type="Pfam" id="PF16483">
    <property type="entry name" value="Glyco_hydro_64"/>
    <property type="match status" value="1"/>
</dbReference>
<reference evidence="3 4" key="1">
    <citation type="submission" date="2017-06" db="EMBL/GenBank/DDBJ databases">
        <title>Draft genome sequence of a variant of Elsinoe murrayae.</title>
        <authorList>
            <person name="Cheng Q."/>
        </authorList>
    </citation>
    <scope>NUCLEOTIDE SEQUENCE [LARGE SCALE GENOMIC DNA]</scope>
    <source>
        <strain evidence="3 4">CQ-2017a</strain>
    </source>
</reference>
<dbReference type="InterPro" id="IPR037398">
    <property type="entry name" value="Glyco_hydro_64_fam"/>
</dbReference>
<dbReference type="EMBL" id="NKHZ01000033">
    <property type="protein sequence ID" value="PNS19161.1"/>
    <property type="molecule type" value="Genomic_DNA"/>
</dbReference>
<evidence type="ECO:0000313" key="4">
    <source>
        <dbReference type="Proteomes" id="UP000243797"/>
    </source>
</evidence>
<gene>
    <name evidence="3" type="ORF">CAC42_1897</name>
</gene>
<name>A0A2K1QVT7_9PEZI</name>
<protein>
    <recommendedName>
        <fullName evidence="2">GH64 domain-containing protein</fullName>
    </recommendedName>
</protein>
<dbReference type="OrthoDB" id="10058186at2759"/>